<dbReference type="RefSeq" id="WP_139231248.1">
    <property type="nucleotide sequence ID" value="NZ_FOZS01000006.1"/>
</dbReference>
<evidence type="ECO:0000313" key="1">
    <source>
        <dbReference type="EMBL" id="SFT04684.1"/>
    </source>
</evidence>
<dbReference type="EMBL" id="FOZS01000006">
    <property type="protein sequence ID" value="SFT04684.1"/>
    <property type="molecule type" value="Genomic_DNA"/>
</dbReference>
<reference evidence="2" key="1">
    <citation type="submission" date="2016-10" db="EMBL/GenBank/DDBJ databases">
        <authorList>
            <person name="Varghese N."/>
            <person name="Submissions S."/>
        </authorList>
    </citation>
    <scope>NUCLEOTIDE SEQUENCE [LARGE SCALE GENOMIC DNA]</scope>
    <source>
        <strain evidence="2">DSM 22427</strain>
    </source>
</reference>
<proteinExistence type="predicted"/>
<sequence length="1377" mass="154367">MSLDSCIEISPAKTQHIPRHIADTQSILLGGPCTGKTNICKSVEDVKYINTVEGLKHLNTDRPVIVDNAYQILGDPEIDAAERIATLKNHEAGICYVFRPYELEWIVGQSHEINFDLESIQLLSLVYTRSEAIAKLQLVDDSLPESKVMSFIDDLEYEFSFANAPIDDYHSYLPYCPVKASNTAVENVITGESVTAKISNFAEQSDLSAFARSASAQLPASVTATLSGVVGGGALASGMSTVALFAVIPILLSRTLNDANEFERNLGRVLGHELFPHHQEHLERKTDLPPRTFESLGELADPVTAHRLDAIVENQNELRSAIKKADISPEDDINSLVELVDQLATETIPLTELVSEEFNSAVLPPGELTRRQKEHITEELKSTAGISGTEAKERVDELFSRPLREEKLTRDFANKAPDQGALLVYGEIGGGTTTFAQGLLEQYARDGYDVGVINSTTPEILRSKLRSMQSESERLALVYSVGRERSISPHDFQILFGEKVFEFYDAIIIECSQEQVDSIRAAWEKTRDIRNDSAKSRLEPKAEIQLSNIDDNTLERIPRTLSSLDDDSIERIAVTADGNPTIAVEATLETLEKGIESISGVRGREFIRSRLDGALQELRENQGEEPVDILVMLAAIRGVDDEKELANLLDISENRVKMYLESSISAYIHKRADGTLVVSPRIYALTIFELEWFTRLSGGWVLSDRGKRFTERIYDSSDQNAVGLTTNLSELQATELNTSNTPNTESILSCIEDLFEQSGIARFPQILTTVGIYQVPIQLAVLTENNQAHKSLHAAFKALDDESPELADQYLPLFITGLAGVTIAAYHHNDRSAEAFLSLGTNLFREIVDTEHARPDLANLLIIRYYCGVLSLLVRTFDPTDVKPFVKMVRQRAASIQNSSDVNDVFLIEFYSQVLAPHVEVDEGPDNYNEWLDFIIKDITDANEQPEGLTGLDMPSEELIVGESRQFQTSPDRVVVQVFARAIITNPPRDPTDRLQWIEDTEARLKRFRSRLNDRGDSPTGSADEDESIMSLPLWAAILGQLADFHSPNWAHEWIAMAEQQLAEEFDKVGSSAHSQEIPAPLSEKATHDGWARFVGDTIFEKRRLTKPGAWTKRLVELVKDQAKSEYCAELIELRSYAWILCRAVQSLIATDDEEFIETWVQWYFDHAAKPANSDVLEVRPNVALTEPFVVAPECFQVDLQTNFVRYILEQLEIETDSPQYAVVGGCAHILISGRAPDSELFEWVYEIVCSFVLQQDIDDFSYSIAYLYSRILIYILDFQSERHTRKVSENVISKLSEREGSEAVFDTIILTMEYLSQAPFDEFGDYAKITVSTAIDHLTEAEQEELRDNLVGLLKADSDSEHVDEWIEGLKRWTQR</sequence>
<dbReference type="CDD" id="cd01983">
    <property type="entry name" value="SIMIBI"/>
    <property type="match status" value="1"/>
</dbReference>
<protein>
    <submittedName>
        <fullName evidence="1">Uncharacterized protein</fullName>
    </submittedName>
</protein>
<gene>
    <name evidence="1" type="ORF">SAMN04488556_4079</name>
</gene>
<keyword evidence="2" id="KW-1185">Reference proteome</keyword>
<evidence type="ECO:0000313" key="2">
    <source>
        <dbReference type="Proteomes" id="UP000199199"/>
    </source>
</evidence>
<name>A0A1I6UTN3_9EURY</name>
<organism evidence="1 2">
    <name type="scientific">Halostagnicola kamekurae</name>
    <dbReference type="NCBI Taxonomy" id="619731"/>
    <lineage>
        <taxon>Archaea</taxon>
        <taxon>Methanobacteriati</taxon>
        <taxon>Methanobacteriota</taxon>
        <taxon>Stenosarchaea group</taxon>
        <taxon>Halobacteria</taxon>
        <taxon>Halobacteriales</taxon>
        <taxon>Natrialbaceae</taxon>
        <taxon>Halostagnicola</taxon>
    </lineage>
</organism>
<accession>A0A1I6UTN3</accession>
<dbReference type="Proteomes" id="UP000199199">
    <property type="component" value="Unassembled WGS sequence"/>
</dbReference>
<dbReference type="OrthoDB" id="374970at2157"/>